<organism evidence="3 4">
    <name type="scientific">Nocardioides furvisabuli</name>
    <dbReference type="NCBI Taxonomy" id="375542"/>
    <lineage>
        <taxon>Bacteria</taxon>
        <taxon>Bacillati</taxon>
        <taxon>Actinomycetota</taxon>
        <taxon>Actinomycetes</taxon>
        <taxon>Propionibacteriales</taxon>
        <taxon>Nocardioidaceae</taxon>
        <taxon>Nocardioides</taxon>
    </lineage>
</organism>
<dbReference type="Proteomes" id="UP001501161">
    <property type="component" value="Unassembled WGS sequence"/>
</dbReference>
<proteinExistence type="predicted"/>
<reference evidence="3 4" key="1">
    <citation type="journal article" date="2019" name="Int. J. Syst. Evol. Microbiol.">
        <title>The Global Catalogue of Microorganisms (GCM) 10K type strain sequencing project: providing services to taxonomists for standard genome sequencing and annotation.</title>
        <authorList>
            <consortium name="The Broad Institute Genomics Platform"/>
            <consortium name="The Broad Institute Genome Sequencing Center for Infectious Disease"/>
            <person name="Wu L."/>
            <person name="Ma J."/>
        </authorList>
    </citation>
    <scope>NUCLEOTIDE SEQUENCE [LARGE SCALE GENOMIC DNA]</scope>
    <source>
        <strain evidence="3 4">JCM 13813</strain>
    </source>
</reference>
<dbReference type="InterPro" id="IPR037401">
    <property type="entry name" value="SnoaL-like"/>
</dbReference>
<accession>A0ABN2XF02</accession>
<feature type="region of interest" description="Disordered" evidence="1">
    <location>
        <begin position="1"/>
        <end position="27"/>
    </location>
</feature>
<comment type="caution">
    <text evidence="3">The sequence shown here is derived from an EMBL/GenBank/DDBJ whole genome shotgun (WGS) entry which is preliminary data.</text>
</comment>
<protein>
    <submittedName>
        <fullName evidence="3">Nuclear transport factor 2 family protein</fullName>
    </submittedName>
</protein>
<name>A0ABN2XF02_9ACTN</name>
<feature type="domain" description="SnoaL-like" evidence="2">
    <location>
        <begin position="42"/>
        <end position="137"/>
    </location>
</feature>
<evidence type="ECO:0000256" key="1">
    <source>
        <dbReference type="SAM" id="MobiDB-lite"/>
    </source>
</evidence>
<evidence type="ECO:0000313" key="4">
    <source>
        <dbReference type="Proteomes" id="UP001501161"/>
    </source>
</evidence>
<dbReference type="InterPro" id="IPR032710">
    <property type="entry name" value="NTF2-like_dom_sf"/>
</dbReference>
<keyword evidence="4" id="KW-1185">Reference proteome</keyword>
<gene>
    <name evidence="3" type="ORF">GCM10009726_26980</name>
</gene>
<dbReference type="Gene3D" id="3.10.450.50">
    <property type="match status" value="1"/>
</dbReference>
<evidence type="ECO:0000313" key="3">
    <source>
        <dbReference type="EMBL" id="GAA2111103.1"/>
    </source>
</evidence>
<dbReference type="EMBL" id="BAAAMQ010000013">
    <property type="protein sequence ID" value="GAA2111103.1"/>
    <property type="molecule type" value="Genomic_DNA"/>
</dbReference>
<dbReference type="SUPFAM" id="SSF54427">
    <property type="entry name" value="NTF2-like"/>
    <property type="match status" value="1"/>
</dbReference>
<sequence>MSRGPADDQMPVDYPGAGEWGGPAGGTMAAMDAPTPAEQALARWHAVVESRDPAGLPGLVAEDAVFRSPAVHTPQVGRDTVVGYLTAAFTVLGPELTYEREWLGEDSAVLQFRTEVGGLDVFGIDMITWDVDGQIVDFTVMVRPARALQAVIEHMGAELLRMLEAAGH</sequence>
<dbReference type="Pfam" id="PF12680">
    <property type="entry name" value="SnoaL_2"/>
    <property type="match status" value="1"/>
</dbReference>
<evidence type="ECO:0000259" key="2">
    <source>
        <dbReference type="Pfam" id="PF12680"/>
    </source>
</evidence>